<dbReference type="GO" id="GO:0006529">
    <property type="term" value="P:asparagine biosynthetic process"/>
    <property type="evidence" value="ECO:0007669"/>
    <property type="project" value="UniProtKB-KW"/>
</dbReference>
<evidence type="ECO:0000313" key="13">
    <source>
        <dbReference type="Proteomes" id="UP000008888"/>
    </source>
</evidence>
<dbReference type="KEGG" id="mmt:Metme_3219"/>
<comment type="pathway">
    <text evidence="1">Amino-acid biosynthesis; L-asparagine biosynthesis; L-asparagine from L-aspartate (L-Gln route): step 1/1.</text>
</comment>
<dbReference type="NCBIfam" id="TIGR01536">
    <property type="entry name" value="asn_synth_AEB"/>
    <property type="match status" value="1"/>
</dbReference>
<keyword evidence="5 9" id="KW-0067">ATP-binding</keyword>
<dbReference type="InterPro" id="IPR033738">
    <property type="entry name" value="AsnB_N"/>
</dbReference>
<proteinExistence type="inferred from homology"/>
<dbReference type="eggNOG" id="COG0367">
    <property type="taxonomic scope" value="Bacteria"/>
</dbReference>
<evidence type="ECO:0000256" key="9">
    <source>
        <dbReference type="PIRSR" id="PIRSR001589-2"/>
    </source>
</evidence>
<dbReference type="Pfam" id="PF00733">
    <property type="entry name" value="Asn_synthase"/>
    <property type="match status" value="1"/>
</dbReference>
<dbReference type="Pfam" id="PF13522">
    <property type="entry name" value="GATase_6"/>
    <property type="match status" value="1"/>
</dbReference>
<dbReference type="STRING" id="857087.Metme_3219"/>
<dbReference type="InterPro" id="IPR014729">
    <property type="entry name" value="Rossmann-like_a/b/a_fold"/>
</dbReference>
<dbReference type="GO" id="GO:0004066">
    <property type="term" value="F:asparagine synthase (glutamine-hydrolyzing) activity"/>
    <property type="evidence" value="ECO:0007669"/>
    <property type="project" value="UniProtKB-EC"/>
</dbReference>
<sequence length="668" mass="74764">MCGIAGFIYADRNRPVDPETLVAMAAIQYHRGPDGFGWQARDGVGFSHARLSIIDLNQERGRQPFISADGRLMLTQNGELYDYQRLRADLTARGDRFRSKSDSELILHLYPRLGLDASLPHLRGEFAFALHDREQDVVHLVRDRFGIKPLYWTEIDGGLVFGSELKVLFAHPEVTRQFDSAGLYHQLMQTMVPGSTAFAGVHQVKPGHVVSIERRNGRLQISDRRYWDMPFPQEHERGAPGNQTQYIDGVRERLIEAVQLRLEADVPVGCYLSGGIDSCSIIGLATASTQGAVKAFTIGFDNADYDETPIATEMAQATGADQEILRLDATHLYDHFEETLWHTERTIYNTLGVAKLLMSRRVNEIGYKVVLTGEGSDELFGGYPAFRRDMFLHGLDHMPPDERREWEAMLAESNKLFTGAMLSEDTIDDPALRAKVGFTPSCLQPWLASARRVPDLLHPDRRAELAHYSPGAAIAEALDQDALQGRHPLDKAQYVWIKTMLEGQILTWGGDRVDMANSMEARPPFLDHHLAEYAATLPPSMRIHGRTEKYVLREAMKGLLPETLYKREKFAFMAPPAHTDPGKWAAMRVLAERHLNSDAIVQAGLLDSQGVDALFALHDAPDTSVATQTQLDAVINHLLGVQILHERFIAADIPAQARRKAAELGWRA</sequence>
<keyword evidence="8" id="KW-0061">Asparagine biosynthesis</keyword>
<evidence type="ECO:0000256" key="10">
    <source>
        <dbReference type="PIRSR" id="PIRSR001589-3"/>
    </source>
</evidence>
<accession>G0A4K2</accession>
<evidence type="ECO:0000256" key="5">
    <source>
        <dbReference type="ARBA" id="ARBA00022840"/>
    </source>
</evidence>
<feature type="binding site" evidence="9">
    <location>
        <position position="102"/>
    </location>
    <ligand>
        <name>L-glutamine</name>
        <dbReference type="ChEBI" id="CHEBI:58359"/>
    </ligand>
</feature>
<dbReference type="EMBL" id="CP002738">
    <property type="protein sequence ID" value="AEG01593.1"/>
    <property type="molecule type" value="Genomic_DNA"/>
</dbReference>
<dbReference type="SUPFAM" id="SSF52402">
    <property type="entry name" value="Adenine nucleotide alpha hydrolases-like"/>
    <property type="match status" value="1"/>
</dbReference>
<keyword evidence="6 8" id="KW-0315">Glutamine amidotransferase</keyword>
<comment type="similarity">
    <text evidence="2">Belongs to the asparagine synthetase family.</text>
</comment>
<dbReference type="EC" id="6.3.5.4" evidence="3"/>
<dbReference type="PANTHER" id="PTHR43284:SF1">
    <property type="entry name" value="ASPARAGINE SYNTHETASE"/>
    <property type="match status" value="1"/>
</dbReference>
<evidence type="ECO:0000256" key="6">
    <source>
        <dbReference type="ARBA" id="ARBA00022962"/>
    </source>
</evidence>
<dbReference type="PIRSF" id="PIRSF001589">
    <property type="entry name" value="Asn_synthetase_glu-h"/>
    <property type="match status" value="1"/>
</dbReference>
<evidence type="ECO:0000256" key="7">
    <source>
        <dbReference type="ARBA" id="ARBA00048741"/>
    </source>
</evidence>
<dbReference type="OrthoDB" id="9763290at2"/>
<dbReference type="InterPro" id="IPR051786">
    <property type="entry name" value="ASN_synthetase/amidase"/>
</dbReference>
<dbReference type="AlphaFoldDB" id="G0A4K2"/>
<reference evidence="13" key="3">
    <citation type="submission" date="2011-05" db="EMBL/GenBank/DDBJ databases">
        <title>Complete sequence of Methylomonas methanica MC09.</title>
        <authorList>
            <consortium name="US DOE Joint Genome Institute"/>
            <person name="Lucas S."/>
            <person name="Han J."/>
            <person name="Lapidus A."/>
            <person name="Cheng J.-F."/>
            <person name="Goodwin L."/>
            <person name="Pitluck S."/>
            <person name="Peters L."/>
            <person name="Mikhailova N."/>
            <person name="Teshima H."/>
            <person name="Han C."/>
            <person name="Tapia R."/>
            <person name="Land M."/>
            <person name="Hauser L."/>
            <person name="Kyrpides N."/>
            <person name="Ivanova N."/>
            <person name="Pagani I."/>
            <person name="Stein L."/>
            <person name="Woyke T."/>
        </authorList>
    </citation>
    <scope>NUCLEOTIDE SEQUENCE [LARGE SCALE GENOMIC DNA]</scope>
    <source>
        <strain evidence="13">MC09</strain>
    </source>
</reference>
<protein>
    <recommendedName>
        <fullName evidence="3">asparagine synthase (glutamine-hydrolyzing)</fullName>
        <ecNumber evidence="3">6.3.5.4</ecNumber>
    </recommendedName>
</protein>
<organism evidence="12 13">
    <name type="scientific">Methylomonas methanica (strain DSM 25384 / MC09)</name>
    <dbReference type="NCBI Taxonomy" id="857087"/>
    <lineage>
        <taxon>Bacteria</taxon>
        <taxon>Pseudomonadati</taxon>
        <taxon>Pseudomonadota</taxon>
        <taxon>Gammaproteobacteria</taxon>
        <taxon>Methylococcales</taxon>
        <taxon>Methylococcaceae</taxon>
        <taxon>Methylomonas</taxon>
    </lineage>
</organism>
<dbReference type="InterPro" id="IPR029055">
    <property type="entry name" value="Ntn_hydrolases_N"/>
</dbReference>
<evidence type="ECO:0000256" key="8">
    <source>
        <dbReference type="PIRSR" id="PIRSR001589-1"/>
    </source>
</evidence>
<dbReference type="InterPro" id="IPR001962">
    <property type="entry name" value="Asn_synthase"/>
</dbReference>
<name>G0A4K2_METMM</name>
<evidence type="ECO:0000313" key="12">
    <source>
        <dbReference type="EMBL" id="AEG01593.1"/>
    </source>
</evidence>
<dbReference type="Proteomes" id="UP000008888">
    <property type="component" value="Chromosome"/>
</dbReference>
<reference key="2">
    <citation type="submission" date="2011-05" db="EMBL/GenBank/DDBJ databases">
        <title>Complete genome sequence of the aerobic marine methanotroph Methylomonas methanica MC09.</title>
        <authorList>
            <person name="Boden R."/>
            <person name="Cunliffe M."/>
            <person name="Scanlan J."/>
            <person name="Moussard H."/>
            <person name="Kits K.D."/>
            <person name="Klotz M."/>
            <person name="Jetten M."/>
            <person name="Vuilleumier S."/>
            <person name="Han J."/>
            <person name="Peters L."/>
            <person name="Mikhailova N."/>
            <person name="Teshima H."/>
            <person name="Tapia R."/>
            <person name="Kyrpides N."/>
            <person name="Ivanova N."/>
            <person name="Pagani I."/>
            <person name="Cheng J.-F."/>
            <person name="Goodwin L."/>
            <person name="Han C."/>
            <person name="Hauser L."/>
            <person name="Land M."/>
            <person name="Lapidus A."/>
            <person name="Lucas S."/>
            <person name="Pitluck S."/>
            <person name="Woyke T."/>
            <person name="Stein L.Y."/>
            <person name="Murrell C."/>
        </authorList>
    </citation>
    <scope>NUCLEOTIDE SEQUENCE</scope>
    <source>
        <strain>MC09</strain>
    </source>
</reference>
<keyword evidence="8" id="KW-0028">Amino-acid biosynthesis</keyword>
<dbReference type="Gene3D" id="3.60.20.10">
    <property type="entry name" value="Glutamine Phosphoribosylpyrophosphate, subunit 1, domain 1"/>
    <property type="match status" value="1"/>
</dbReference>
<dbReference type="InterPro" id="IPR017932">
    <property type="entry name" value="GATase_2_dom"/>
</dbReference>
<gene>
    <name evidence="12" type="ordered locus">Metme_3219</name>
</gene>
<feature type="binding site" evidence="9">
    <location>
        <position position="298"/>
    </location>
    <ligand>
        <name>ATP</name>
        <dbReference type="ChEBI" id="CHEBI:30616"/>
    </ligand>
</feature>
<evidence type="ECO:0000256" key="2">
    <source>
        <dbReference type="ARBA" id="ARBA00005752"/>
    </source>
</evidence>
<dbReference type="GO" id="GO:0005829">
    <property type="term" value="C:cytosol"/>
    <property type="evidence" value="ECO:0007669"/>
    <property type="project" value="TreeGrafter"/>
</dbReference>
<dbReference type="PANTHER" id="PTHR43284">
    <property type="entry name" value="ASPARAGINE SYNTHETASE (GLUTAMINE-HYDROLYZING)"/>
    <property type="match status" value="1"/>
</dbReference>
<reference evidence="12 13" key="1">
    <citation type="journal article" date="2011" name="J. Bacteriol.">
        <title>Complete Genome Sequence of the Aerobic Marine Methanotroph Methylomonas methanica MC09.</title>
        <authorList>
            <person name="Boden R."/>
            <person name="Cunliffe M."/>
            <person name="Scanlan J."/>
            <person name="Moussard H."/>
            <person name="Kits K.D."/>
            <person name="Klotz M.G."/>
            <person name="Jetten M.S."/>
            <person name="Vuilleumier S."/>
            <person name="Han J."/>
            <person name="Peters L."/>
            <person name="Mikhailova N."/>
            <person name="Teshima H."/>
            <person name="Tapia R."/>
            <person name="Kyrpides N."/>
            <person name="Ivanova N."/>
            <person name="Pagani I."/>
            <person name="Cheng J.F."/>
            <person name="Goodwin L."/>
            <person name="Han C."/>
            <person name="Hauser L."/>
            <person name="Land M.L."/>
            <person name="Lapidus A."/>
            <person name="Lucas S."/>
            <person name="Pitluck S."/>
            <person name="Woyke T."/>
            <person name="Stein L."/>
            <person name="Murrell J.C."/>
        </authorList>
    </citation>
    <scope>NUCLEOTIDE SEQUENCE [LARGE SCALE GENOMIC DNA]</scope>
    <source>
        <strain evidence="12 13">MC09</strain>
    </source>
</reference>
<dbReference type="CDD" id="cd01991">
    <property type="entry name" value="Asn_synthase_B_C"/>
    <property type="match status" value="1"/>
</dbReference>
<evidence type="ECO:0000256" key="1">
    <source>
        <dbReference type="ARBA" id="ARBA00005187"/>
    </source>
</evidence>
<keyword evidence="4 9" id="KW-0547">Nucleotide-binding</keyword>
<feature type="active site" description="For GATase activity" evidence="8">
    <location>
        <position position="2"/>
    </location>
</feature>
<dbReference type="GO" id="GO:0005524">
    <property type="term" value="F:ATP binding"/>
    <property type="evidence" value="ECO:0007669"/>
    <property type="project" value="UniProtKB-KW"/>
</dbReference>
<evidence type="ECO:0000256" key="4">
    <source>
        <dbReference type="ARBA" id="ARBA00022741"/>
    </source>
</evidence>
<dbReference type="PROSITE" id="PS51278">
    <property type="entry name" value="GATASE_TYPE_2"/>
    <property type="match status" value="1"/>
</dbReference>
<comment type="catalytic activity">
    <reaction evidence="7">
        <text>L-aspartate + L-glutamine + ATP + H2O = L-asparagine + L-glutamate + AMP + diphosphate + H(+)</text>
        <dbReference type="Rhea" id="RHEA:12228"/>
        <dbReference type="ChEBI" id="CHEBI:15377"/>
        <dbReference type="ChEBI" id="CHEBI:15378"/>
        <dbReference type="ChEBI" id="CHEBI:29985"/>
        <dbReference type="ChEBI" id="CHEBI:29991"/>
        <dbReference type="ChEBI" id="CHEBI:30616"/>
        <dbReference type="ChEBI" id="CHEBI:33019"/>
        <dbReference type="ChEBI" id="CHEBI:58048"/>
        <dbReference type="ChEBI" id="CHEBI:58359"/>
        <dbReference type="ChEBI" id="CHEBI:456215"/>
        <dbReference type="EC" id="6.3.5.4"/>
    </reaction>
</comment>
<evidence type="ECO:0000256" key="3">
    <source>
        <dbReference type="ARBA" id="ARBA00012737"/>
    </source>
</evidence>
<dbReference type="Gene3D" id="3.40.50.620">
    <property type="entry name" value="HUPs"/>
    <property type="match status" value="2"/>
</dbReference>
<dbReference type="InterPro" id="IPR006426">
    <property type="entry name" value="Asn_synth_AEB"/>
</dbReference>
<feature type="site" description="Important for beta-aspartyl-AMP intermediate formation" evidence="10">
    <location>
        <position position="374"/>
    </location>
</feature>
<feature type="domain" description="Glutamine amidotransferase type-2" evidence="11">
    <location>
        <begin position="2"/>
        <end position="215"/>
    </location>
</feature>
<evidence type="ECO:0000259" key="11">
    <source>
        <dbReference type="PROSITE" id="PS51278"/>
    </source>
</evidence>
<keyword evidence="13" id="KW-1185">Reference proteome</keyword>
<dbReference type="SUPFAM" id="SSF56235">
    <property type="entry name" value="N-terminal nucleophile aminohydrolases (Ntn hydrolases)"/>
    <property type="match status" value="1"/>
</dbReference>
<dbReference type="CDD" id="cd00712">
    <property type="entry name" value="AsnB"/>
    <property type="match status" value="1"/>
</dbReference>
<dbReference type="RefSeq" id="WP_013819820.1">
    <property type="nucleotide sequence ID" value="NC_015572.1"/>
</dbReference>
<dbReference type="HOGENOM" id="CLU_014658_3_1_6"/>